<reference evidence="2 3" key="1">
    <citation type="submission" date="2014-08" db="EMBL/GenBank/DDBJ databases">
        <title>Complete genome of a marine bacteria Jeotgalibacillus malaysiensis.</title>
        <authorList>
            <person name="Yaakop A.S."/>
            <person name="Chan K.-G."/>
            <person name="Goh K.M."/>
        </authorList>
    </citation>
    <scope>NUCLEOTIDE SEQUENCE [LARGE SCALE GENOMIC DNA]</scope>
    <source>
        <strain evidence="2 3">D5</strain>
    </source>
</reference>
<dbReference type="EMBL" id="CP009416">
    <property type="protein sequence ID" value="AJD92668.1"/>
    <property type="molecule type" value="Genomic_DNA"/>
</dbReference>
<feature type="region of interest" description="Disordered" evidence="1">
    <location>
        <begin position="1"/>
        <end position="39"/>
    </location>
</feature>
<evidence type="ECO:0000313" key="3">
    <source>
        <dbReference type="Proteomes" id="UP000031449"/>
    </source>
</evidence>
<sequence length="39" mass="4075">MRQCMAKPAGSPPGRGKRPPAAEIISQSNRAKTKGVLPS</sequence>
<evidence type="ECO:0000256" key="1">
    <source>
        <dbReference type="SAM" id="MobiDB-lite"/>
    </source>
</evidence>
<protein>
    <submittedName>
        <fullName evidence="2">Uncharacterized protein</fullName>
    </submittedName>
</protein>
<dbReference type="Proteomes" id="UP000031449">
    <property type="component" value="Chromosome"/>
</dbReference>
<gene>
    <name evidence="2" type="ORF">JMA_33510</name>
</gene>
<evidence type="ECO:0000313" key="2">
    <source>
        <dbReference type="EMBL" id="AJD92668.1"/>
    </source>
</evidence>
<dbReference type="HOGENOM" id="CLU_219740_0_0_9"/>
<dbReference type="AlphaFoldDB" id="A0A0B5AVP2"/>
<keyword evidence="3" id="KW-1185">Reference proteome</keyword>
<dbReference type="KEGG" id="jeo:JMA_33510"/>
<accession>A0A0B5AVP2</accession>
<dbReference type="BioCyc" id="JESP1508404:G14D9-12632-MONOMER"/>
<name>A0A0B5AVP2_9BACL</name>
<proteinExistence type="predicted"/>
<organism evidence="2 3">
    <name type="scientific">Jeotgalibacillus malaysiensis</name>
    <dbReference type="NCBI Taxonomy" id="1508404"/>
    <lineage>
        <taxon>Bacteria</taxon>
        <taxon>Bacillati</taxon>
        <taxon>Bacillota</taxon>
        <taxon>Bacilli</taxon>
        <taxon>Bacillales</taxon>
        <taxon>Caryophanaceae</taxon>
        <taxon>Jeotgalibacillus</taxon>
    </lineage>
</organism>